<dbReference type="Proteomes" id="UP001642409">
    <property type="component" value="Unassembled WGS sequence"/>
</dbReference>
<dbReference type="EMBL" id="CATOUU010000160">
    <property type="protein sequence ID" value="CAI9918581.1"/>
    <property type="molecule type" value="Genomic_DNA"/>
</dbReference>
<evidence type="ECO:0000313" key="5">
    <source>
        <dbReference type="Proteomes" id="UP001642409"/>
    </source>
</evidence>
<evidence type="ECO:0000313" key="4">
    <source>
        <dbReference type="EMBL" id="CAL6106565.1"/>
    </source>
</evidence>
<name>A0AA86TII7_9EUKA</name>
<organism evidence="1">
    <name type="scientific">Hexamita inflata</name>
    <dbReference type="NCBI Taxonomy" id="28002"/>
    <lineage>
        <taxon>Eukaryota</taxon>
        <taxon>Metamonada</taxon>
        <taxon>Diplomonadida</taxon>
        <taxon>Hexamitidae</taxon>
        <taxon>Hexamitinae</taxon>
        <taxon>Hexamita</taxon>
    </lineage>
</organism>
<dbReference type="EMBL" id="CATOUU010000160">
    <property type="protein sequence ID" value="CAI9918550.1"/>
    <property type="molecule type" value="Genomic_DNA"/>
</dbReference>
<reference evidence="3 5" key="2">
    <citation type="submission" date="2024-07" db="EMBL/GenBank/DDBJ databases">
        <authorList>
            <person name="Akdeniz Z."/>
        </authorList>
    </citation>
    <scope>NUCLEOTIDE SEQUENCE [LARGE SCALE GENOMIC DNA]</scope>
</reference>
<comment type="caution">
    <text evidence="1">The sequence shown here is derived from an EMBL/GenBank/DDBJ whole genome shotgun (WGS) entry which is preliminary data.</text>
</comment>
<proteinExistence type="predicted"/>
<evidence type="ECO:0000313" key="3">
    <source>
        <dbReference type="EMBL" id="CAL6106503.1"/>
    </source>
</evidence>
<evidence type="ECO:0000313" key="2">
    <source>
        <dbReference type="EMBL" id="CAI9918581.1"/>
    </source>
</evidence>
<gene>
    <name evidence="1" type="ORF">HINF_LOCUS6195</name>
    <name evidence="2" type="ORF">HINF_LOCUS6226</name>
    <name evidence="3" type="ORF">HINF_LOCUS73773</name>
    <name evidence="4" type="ORF">HINF_LOCUS73804</name>
</gene>
<reference evidence="1" key="1">
    <citation type="submission" date="2023-06" db="EMBL/GenBank/DDBJ databases">
        <authorList>
            <person name="Kurt Z."/>
        </authorList>
    </citation>
    <scope>NUCLEOTIDE SEQUENCE</scope>
</reference>
<dbReference type="AlphaFoldDB" id="A0AA86TII7"/>
<accession>A0AA86TII7</accession>
<sequence>MGKYYLQTFNIILIFVKINNIKTKHAFNISVFKTNEQIICVDLKFLVQKTDRKLSQIYKNIKNSYRPVFFNKFAPLADLGEDNDRKQEKLEETLLEPSRRSLKANESFKKL</sequence>
<protein>
    <submittedName>
        <fullName evidence="3">Hypothetical_protein</fullName>
    </submittedName>
</protein>
<keyword evidence="5" id="KW-1185">Reference proteome</keyword>
<dbReference type="EMBL" id="CAXDID020000612">
    <property type="protein sequence ID" value="CAL6106565.1"/>
    <property type="molecule type" value="Genomic_DNA"/>
</dbReference>
<dbReference type="EMBL" id="CAXDID020000612">
    <property type="protein sequence ID" value="CAL6106503.1"/>
    <property type="molecule type" value="Genomic_DNA"/>
</dbReference>
<evidence type="ECO:0000313" key="1">
    <source>
        <dbReference type="EMBL" id="CAI9918550.1"/>
    </source>
</evidence>